<gene>
    <name evidence="2" type="ORF">ACFPMG_05705</name>
</gene>
<evidence type="ECO:0000259" key="1">
    <source>
        <dbReference type="Pfam" id="PF13467"/>
    </source>
</evidence>
<evidence type="ECO:0000313" key="3">
    <source>
        <dbReference type="Proteomes" id="UP001596166"/>
    </source>
</evidence>
<evidence type="ECO:0000313" key="2">
    <source>
        <dbReference type="EMBL" id="MFC5354497.1"/>
    </source>
</evidence>
<organism evidence="2 3">
    <name type="scientific">Azospirillum himalayense</name>
    <dbReference type="NCBI Taxonomy" id="654847"/>
    <lineage>
        <taxon>Bacteria</taxon>
        <taxon>Pseudomonadati</taxon>
        <taxon>Pseudomonadota</taxon>
        <taxon>Alphaproteobacteria</taxon>
        <taxon>Rhodospirillales</taxon>
        <taxon>Azospirillaceae</taxon>
        <taxon>Azospirillum</taxon>
    </lineage>
</organism>
<dbReference type="Pfam" id="PF13467">
    <property type="entry name" value="RHH_4"/>
    <property type="match status" value="1"/>
</dbReference>
<accession>A0ABW0G315</accession>
<feature type="domain" description="Ribbon-helix-helix" evidence="1">
    <location>
        <begin position="62"/>
        <end position="123"/>
    </location>
</feature>
<dbReference type="InterPro" id="IPR038268">
    <property type="entry name" value="RHH_sf"/>
</dbReference>
<keyword evidence="3" id="KW-1185">Reference proteome</keyword>
<reference evidence="3" key="1">
    <citation type="journal article" date="2019" name="Int. J. Syst. Evol. Microbiol.">
        <title>The Global Catalogue of Microorganisms (GCM) 10K type strain sequencing project: providing services to taxonomists for standard genome sequencing and annotation.</title>
        <authorList>
            <consortium name="The Broad Institute Genomics Platform"/>
            <consortium name="The Broad Institute Genome Sequencing Center for Infectious Disease"/>
            <person name="Wu L."/>
            <person name="Ma J."/>
        </authorList>
    </citation>
    <scope>NUCLEOTIDE SEQUENCE [LARGE SCALE GENOMIC DNA]</scope>
    <source>
        <strain evidence="3">CCUG 58760</strain>
    </source>
</reference>
<dbReference type="EMBL" id="JBHSLC010000007">
    <property type="protein sequence ID" value="MFC5354497.1"/>
    <property type="molecule type" value="Genomic_DNA"/>
</dbReference>
<dbReference type="RefSeq" id="WP_376994247.1">
    <property type="nucleotide sequence ID" value="NZ_JBHSLC010000007.1"/>
</dbReference>
<comment type="caution">
    <text evidence="2">The sequence shown here is derived from an EMBL/GenBank/DDBJ whole genome shotgun (WGS) entry which is preliminary data.</text>
</comment>
<protein>
    <submittedName>
        <fullName evidence="2">Ribbon-helix-helix domain-containing protein</fullName>
    </submittedName>
</protein>
<name>A0ABW0G315_9PROT</name>
<dbReference type="InterPro" id="IPR027373">
    <property type="entry name" value="RHH_dom"/>
</dbReference>
<dbReference type="Gene3D" id="1.10.3990.20">
    <property type="entry name" value="protein bp1543"/>
    <property type="match status" value="1"/>
</dbReference>
<sequence>MNSGPGSRLTVEIGFVSTRRLQYYHASECIVAGNASAFPQRQGTKGNDMAGRQGNKEGPVLVCRNVKVSGRRTSLRMEPYIWESLKEICEREGLTLNDICTQIDQRRGEANLTASIRVFIVSYFRNAIGSRGFSEDGPSSILRKAMDDAIPPFD</sequence>
<proteinExistence type="predicted"/>
<dbReference type="Proteomes" id="UP001596166">
    <property type="component" value="Unassembled WGS sequence"/>
</dbReference>